<dbReference type="CDD" id="cd00167">
    <property type="entry name" value="SANT"/>
    <property type="match status" value="1"/>
</dbReference>
<reference evidence="4" key="1">
    <citation type="submission" date="2020-11" db="EMBL/GenBank/DDBJ databases">
        <title>Kefir isolates.</title>
        <authorList>
            <person name="Marcisauskas S."/>
            <person name="Kim Y."/>
            <person name="Blasche S."/>
        </authorList>
    </citation>
    <scope>NUCLEOTIDE SEQUENCE</scope>
    <source>
        <strain evidence="4">Olga-1</strain>
    </source>
</reference>
<dbReference type="InterPro" id="IPR017930">
    <property type="entry name" value="Myb_dom"/>
</dbReference>
<dbReference type="Proteomes" id="UP000697127">
    <property type="component" value="Unassembled WGS sequence"/>
</dbReference>
<comment type="caution">
    <text evidence="4">The sequence shown here is derived from an EMBL/GenBank/DDBJ whole genome shotgun (WGS) entry which is preliminary data.</text>
</comment>
<feature type="compositionally biased region" description="Low complexity" evidence="1">
    <location>
        <begin position="322"/>
        <end position="336"/>
    </location>
</feature>
<protein>
    <recommendedName>
        <fullName evidence="6">Myb-like domain-containing protein</fullName>
    </recommendedName>
</protein>
<feature type="region of interest" description="Disordered" evidence="1">
    <location>
        <begin position="210"/>
        <end position="243"/>
    </location>
</feature>
<accession>A0A9P7BEA5</accession>
<evidence type="ECO:0000259" key="3">
    <source>
        <dbReference type="PROSITE" id="PS51294"/>
    </source>
</evidence>
<dbReference type="InterPro" id="IPR009057">
    <property type="entry name" value="Homeodomain-like_sf"/>
</dbReference>
<keyword evidence="5" id="KW-1185">Reference proteome</keyword>
<sequence>MMQQPLNYPIYYQPTVSPSFSSTSISTPINPNYPYQKQSGSYGHPQSFLRANSYQYGLQNNILSYPPNNKIINNSSLLSLTEKINTIESFDKNPIMNHPTTIHQSQNMPMKYIYPSPPPPPPPHSFSQQYIPQIIMYNDQQNSSFYQHPQQQLPSSHPISIRYDTSQTIHPSPMIYNDRHMPQIPLSIKHSNTILNNDDNDSTSICSSESINNNSNNNNNSIIPLVEKNNGPNTTSNTSNSNSIINSGCNSNITNLNTSLNEVLPQSNDISVLTPIPGCMAYHHPLIPIIPSASGNTRKYANRLLDNKIHTNLLENDSGMLSPPSSSSSSSSSCSSTNLSQQHIKKLDSVERSILGNNGNDNNNINMDGRRMAFGSPIWTSKDDELLRHLKEIEKIGWRDISMYFPTRTINACQFRWRRLVLKEENKKKREAHKLAIKKKILKNKKL</sequence>
<dbReference type="Pfam" id="PF13921">
    <property type="entry name" value="Myb_DNA-bind_6"/>
    <property type="match status" value="1"/>
</dbReference>
<dbReference type="OrthoDB" id="2143914at2759"/>
<dbReference type="SMART" id="SM00717">
    <property type="entry name" value="SANT"/>
    <property type="match status" value="1"/>
</dbReference>
<dbReference type="AlphaFoldDB" id="A0A9P7BEA5"/>
<dbReference type="Gene3D" id="1.10.10.60">
    <property type="entry name" value="Homeodomain-like"/>
    <property type="match status" value="1"/>
</dbReference>
<dbReference type="SUPFAM" id="SSF46689">
    <property type="entry name" value="Homeodomain-like"/>
    <property type="match status" value="1"/>
</dbReference>
<proteinExistence type="predicted"/>
<gene>
    <name evidence="4" type="ORF">C6P40_004082</name>
</gene>
<name>A0A9P7BEA5_9ASCO</name>
<dbReference type="EMBL" id="PUHW01000504">
    <property type="protein sequence ID" value="KAG0686449.1"/>
    <property type="molecule type" value="Genomic_DNA"/>
</dbReference>
<evidence type="ECO:0008006" key="6">
    <source>
        <dbReference type="Google" id="ProtNLM"/>
    </source>
</evidence>
<dbReference type="PROSITE" id="PS51294">
    <property type="entry name" value="HTH_MYB"/>
    <property type="match status" value="1"/>
</dbReference>
<dbReference type="PROSITE" id="PS50090">
    <property type="entry name" value="MYB_LIKE"/>
    <property type="match status" value="1"/>
</dbReference>
<evidence type="ECO:0000313" key="4">
    <source>
        <dbReference type="EMBL" id="KAG0686449.1"/>
    </source>
</evidence>
<organism evidence="4 5">
    <name type="scientific">Pichia californica</name>
    <dbReference type="NCBI Taxonomy" id="460514"/>
    <lineage>
        <taxon>Eukaryota</taxon>
        <taxon>Fungi</taxon>
        <taxon>Dikarya</taxon>
        <taxon>Ascomycota</taxon>
        <taxon>Saccharomycotina</taxon>
        <taxon>Pichiomycetes</taxon>
        <taxon>Pichiales</taxon>
        <taxon>Pichiaceae</taxon>
        <taxon>Pichia</taxon>
    </lineage>
</organism>
<feature type="region of interest" description="Disordered" evidence="1">
    <location>
        <begin position="315"/>
        <end position="338"/>
    </location>
</feature>
<evidence type="ECO:0000256" key="1">
    <source>
        <dbReference type="SAM" id="MobiDB-lite"/>
    </source>
</evidence>
<evidence type="ECO:0000313" key="5">
    <source>
        <dbReference type="Proteomes" id="UP000697127"/>
    </source>
</evidence>
<feature type="domain" description="Myb-like" evidence="2">
    <location>
        <begin position="379"/>
        <end position="421"/>
    </location>
</feature>
<dbReference type="InterPro" id="IPR001005">
    <property type="entry name" value="SANT/Myb"/>
</dbReference>
<feature type="domain" description="HTH myb-type" evidence="3">
    <location>
        <begin position="379"/>
        <end position="425"/>
    </location>
</feature>
<evidence type="ECO:0000259" key="2">
    <source>
        <dbReference type="PROSITE" id="PS50090"/>
    </source>
</evidence>